<evidence type="ECO:0000256" key="3">
    <source>
        <dbReference type="ARBA" id="ARBA00023004"/>
    </source>
</evidence>
<dbReference type="Proteomes" id="UP000249065">
    <property type="component" value="Unassembled WGS sequence"/>
</dbReference>
<dbReference type="InterPro" id="IPR004843">
    <property type="entry name" value="Calcineurin-like_PHP"/>
</dbReference>
<proteinExistence type="inferred from homology"/>
<reference evidence="7" key="1">
    <citation type="submission" date="2018-06" db="EMBL/GenBank/DDBJ databases">
        <authorList>
            <person name="Khan S.A."/>
        </authorList>
    </citation>
    <scope>NUCLEOTIDE SEQUENCE [LARGE SCALE GENOMIC DNA]</scope>
    <source>
        <strain evidence="7">DB-1506</strain>
    </source>
</reference>
<name>A0A327M3Y3_9PROT</name>
<organism evidence="6 7">
    <name type="scientific">Roseicella frigidaeris</name>
    <dbReference type="NCBI Taxonomy" id="2230885"/>
    <lineage>
        <taxon>Bacteria</taxon>
        <taxon>Pseudomonadati</taxon>
        <taxon>Pseudomonadota</taxon>
        <taxon>Alphaproteobacteria</taxon>
        <taxon>Acetobacterales</taxon>
        <taxon>Roseomonadaceae</taxon>
        <taxon>Roseicella</taxon>
    </lineage>
</organism>
<dbReference type="InterPro" id="IPR050884">
    <property type="entry name" value="CNP_phosphodiesterase-III"/>
</dbReference>
<evidence type="ECO:0000256" key="4">
    <source>
        <dbReference type="ARBA" id="ARBA00025742"/>
    </source>
</evidence>
<dbReference type="PANTHER" id="PTHR42988:SF2">
    <property type="entry name" value="CYCLIC NUCLEOTIDE PHOSPHODIESTERASE CBUA0032-RELATED"/>
    <property type="match status" value="1"/>
</dbReference>
<dbReference type="AlphaFoldDB" id="A0A327M3Y3"/>
<evidence type="ECO:0000256" key="2">
    <source>
        <dbReference type="ARBA" id="ARBA00022801"/>
    </source>
</evidence>
<protein>
    <submittedName>
        <fullName evidence="6">Metallophosphoesterase</fullName>
    </submittedName>
</protein>
<evidence type="ECO:0000313" key="7">
    <source>
        <dbReference type="Proteomes" id="UP000249065"/>
    </source>
</evidence>
<keyword evidence="3" id="KW-0408">Iron</keyword>
<evidence type="ECO:0000259" key="5">
    <source>
        <dbReference type="Pfam" id="PF00149"/>
    </source>
</evidence>
<dbReference type="Gene3D" id="3.60.21.10">
    <property type="match status" value="1"/>
</dbReference>
<comment type="caution">
    <text evidence="6">The sequence shown here is derived from an EMBL/GenBank/DDBJ whole genome shotgun (WGS) entry which is preliminary data.</text>
</comment>
<dbReference type="OrthoDB" id="9794568at2"/>
<feature type="domain" description="Calcineurin-like phosphoesterase" evidence="5">
    <location>
        <begin position="21"/>
        <end position="212"/>
    </location>
</feature>
<dbReference type="GO" id="GO:0046872">
    <property type="term" value="F:metal ion binding"/>
    <property type="evidence" value="ECO:0007669"/>
    <property type="project" value="UniProtKB-KW"/>
</dbReference>
<dbReference type="GO" id="GO:0016787">
    <property type="term" value="F:hydrolase activity"/>
    <property type="evidence" value="ECO:0007669"/>
    <property type="project" value="UniProtKB-KW"/>
</dbReference>
<comment type="similarity">
    <text evidence="4">Belongs to the cyclic nucleotide phosphodiesterase class-III family.</text>
</comment>
<dbReference type="PANTHER" id="PTHR42988">
    <property type="entry name" value="PHOSPHOHYDROLASE"/>
    <property type="match status" value="1"/>
</dbReference>
<keyword evidence="1" id="KW-0479">Metal-binding</keyword>
<evidence type="ECO:0000313" key="6">
    <source>
        <dbReference type="EMBL" id="RAI57226.1"/>
    </source>
</evidence>
<dbReference type="InterPro" id="IPR029052">
    <property type="entry name" value="Metallo-depent_PP-like"/>
</dbReference>
<evidence type="ECO:0000256" key="1">
    <source>
        <dbReference type="ARBA" id="ARBA00022723"/>
    </source>
</evidence>
<accession>A0A327M3Y3</accession>
<keyword evidence="7" id="KW-1185">Reference proteome</keyword>
<sequence length="303" mass="32196">MPPRGAPRHQGPGHPARAPYRIAHLSDLHFGAELPAVVAGLAAELARDPPDLVAISGDLTMRGRRHEFLAARRFIDGLRCPVLAVPGNHDLVGYWRPQRYLDPYARWRRCIAPEVEPVFQDGRVGVVGLNTARRGGWYLDWSRGRVSRARLARCEARLAALPPGLLRIVVAHHPFLPPQADPMARAVGGAARALAAFARQGVRLVLSGHLHVADIAQPARAAGGAARGTATASIAAEGPLTVVLSATTTSRRLRGEPNAFNEIRIAPDGGVEVFARAWDGAGWAAVAPQATDATPSVAVLPAS</sequence>
<dbReference type="SUPFAM" id="SSF56300">
    <property type="entry name" value="Metallo-dependent phosphatases"/>
    <property type="match status" value="1"/>
</dbReference>
<dbReference type="Pfam" id="PF00149">
    <property type="entry name" value="Metallophos"/>
    <property type="match status" value="1"/>
</dbReference>
<gene>
    <name evidence="6" type="ORF">DOO78_20435</name>
</gene>
<dbReference type="EMBL" id="QLIX01000020">
    <property type="protein sequence ID" value="RAI57226.1"/>
    <property type="molecule type" value="Genomic_DNA"/>
</dbReference>
<keyword evidence="2" id="KW-0378">Hydrolase</keyword>